<evidence type="ECO:0000256" key="1">
    <source>
        <dbReference type="SAM" id="MobiDB-lite"/>
    </source>
</evidence>
<feature type="region of interest" description="Disordered" evidence="1">
    <location>
        <begin position="83"/>
        <end position="138"/>
    </location>
</feature>
<proteinExistence type="predicted"/>
<dbReference type="Proteomes" id="UP000263642">
    <property type="component" value="Unassembled WGS sequence"/>
</dbReference>
<comment type="caution">
    <text evidence="2">The sequence shown here is derived from an EMBL/GenBank/DDBJ whole genome shotgun (WGS) entry which is preliminary data.</text>
</comment>
<evidence type="ECO:0000313" key="3">
    <source>
        <dbReference type="Proteomes" id="UP000263642"/>
    </source>
</evidence>
<reference evidence="2 3" key="1">
    <citation type="journal article" date="2018" name="Nat. Biotechnol.">
        <title>A standardized bacterial taxonomy based on genome phylogeny substantially revises the tree of life.</title>
        <authorList>
            <person name="Parks D.H."/>
            <person name="Chuvochina M."/>
            <person name="Waite D.W."/>
            <person name="Rinke C."/>
            <person name="Skarshewski A."/>
            <person name="Chaumeil P.A."/>
            <person name="Hugenholtz P."/>
        </authorList>
    </citation>
    <scope>NUCLEOTIDE SEQUENCE [LARGE SCALE GENOMIC DNA]</scope>
    <source>
        <strain evidence="2">UBA9375</strain>
    </source>
</reference>
<accession>A0A3D3RF40</accession>
<dbReference type="Gene3D" id="2.60.40.1120">
    <property type="entry name" value="Carboxypeptidase-like, regulatory domain"/>
    <property type="match status" value="1"/>
</dbReference>
<protein>
    <recommendedName>
        <fullName evidence="4">Carboxypeptidase regulatory-like domain-containing protein</fullName>
    </recommendedName>
</protein>
<dbReference type="AlphaFoldDB" id="A0A3D3RF40"/>
<evidence type="ECO:0008006" key="4">
    <source>
        <dbReference type="Google" id="ProtNLM"/>
    </source>
</evidence>
<organism evidence="2 3">
    <name type="scientific">Gimesia maris</name>
    <dbReference type="NCBI Taxonomy" id="122"/>
    <lineage>
        <taxon>Bacteria</taxon>
        <taxon>Pseudomonadati</taxon>
        <taxon>Planctomycetota</taxon>
        <taxon>Planctomycetia</taxon>
        <taxon>Planctomycetales</taxon>
        <taxon>Planctomycetaceae</taxon>
        <taxon>Gimesia</taxon>
    </lineage>
</organism>
<name>A0A3D3RF40_9PLAN</name>
<dbReference type="PROSITE" id="PS51257">
    <property type="entry name" value="PROKAR_LIPOPROTEIN"/>
    <property type="match status" value="1"/>
</dbReference>
<dbReference type="RefSeq" id="WP_154929799.1">
    <property type="nucleotide sequence ID" value="NZ_CAXBMG010000017.1"/>
</dbReference>
<sequence>MLIHYTKFSQAICLLTVGLFVGCSGGATDTPELAQVSGTITLDGAPLSKASVTFQPQSGSSSVGMTDEAGHYELAYNKNTNGAVPGKHSVTISKMGEPGSPNDTEDQVPPQFNRNSKLTAEVKPGENTVNFDLDSKAK</sequence>
<dbReference type="EMBL" id="DQAY01000199">
    <property type="protein sequence ID" value="HCO27439.1"/>
    <property type="molecule type" value="Genomic_DNA"/>
</dbReference>
<evidence type="ECO:0000313" key="2">
    <source>
        <dbReference type="EMBL" id="HCO27439.1"/>
    </source>
</evidence>
<gene>
    <name evidence="2" type="ORF">DIT97_32220</name>
</gene>